<keyword evidence="12" id="KW-1185">Reference proteome</keyword>
<dbReference type="PANTHER" id="PTHR11727">
    <property type="entry name" value="DIMETHYLADENOSINE TRANSFERASE"/>
    <property type="match status" value="1"/>
</dbReference>
<feature type="binding site" evidence="7 8">
    <location>
        <position position="112"/>
    </location>
    <ligand>
        <name>S-adenosyl-L-methionine</name>
        <dbReference type="ChEBI" id="CHEBI:59789"/>
    </ligand>
</feature>
<evidence type="ECO:0000256" key="1">
    <source>
        <dbReference type="ARBA" id="ARBA00022490"/>
    </source>
</evidence>
<evidence type="ECO:0000313" key="11">
    <source>
        <dbReference type="EMBL" id="CCG98448.1"/>
    </source>
</evidence>
<keyword evidence="1 7" id="KW-0963">Cytoplasm</keyword>
<dbReference type="SMART" id="SM00650">
    <property type="entry name" value="rADc"/>
    <property type="match status" value="1"/>
</dbReference>
<dbReference type="FunFam" id="1.10.8.100:FF:000001">
    <property type="entry name" value="Ribosomal RNA small subunit methyltransferase A"/>
    <property type="match status" value="1"/>
</dbReference>
<dbReference type="InterPro" id="IPR001737">
    <property type="entry name" value="KsgA/Erm"/>
</dbReference>
<dbReference type="Gene3D" id="3.40.50.150">
    <property type="entry name" value="Vaccinia Virus protein VP39"/>
    <property type="match status" value="1"/>
</dbReference>
<dbReference type="EMBL" id="HE796683">
    <property type="protein sequence ID" value="CCG98448.1"/>
    <property type="molecule type" value="Genomic_DNA"/>
</dbReference>
<protein>
    <recommendedName>
        <fullName evidence="7">Ribosomal RNA small subunit methyltransferase A</fullName>
        <ecNumber evidence="7">2.1.1.182</ecNumber>
    </recommendedName>
    <alternativeName>
        <fullName evidence="7">16S rRNA (adenine(1518)-N(6)/adenine(1519)-N(6))-dimethyltransferase</fullName>
    </alternativeName>
    <alternativeName>
        <fullName evidence="7">16S rRNA dimethyladenosine transferase</fullName>
    </alternativeName>
    <alternativeName>
        <fullName evidence="7">16S rRNA dimethylase</fullName>
    </alternativeName>
    <alternativeName>
        <fullName evidence="7">S-adenosylmethionine-6-N', N'-adenosyl(rRNA) dimethyltransferase</fullName>
    </alternativeName>
</protein>
<dbReference type="EC" id="2.1.1.182" evidence="7"/>
<sequence length="286" mass="31807">MKSRHSVNRAGKRSGPVSSHANYVTPKKALGQHFLTDMSVSQRIADLLSGHAGIDGVPYKHVLEIGPGTGVLTQFLLKDSRFQLDVVEIDTESVTYLKRNVPELNGHIIEGDFLQMDPTQLYGDSAAPFAVIGNFPYNISSQIFFKVLEMREQVPEVVGMLQREVAQRLASGPGSRDYGILSVFLQAWYDVKYEFTVGPEVFNPPPKVHSGVISCRRNSRTDLGCDERKFTNVVKHGFNQRRKTLRNALKPLGITEAAAASPFMDKRAEQLSVADFVELTLLMERG</sequence>
<keyword evidence="3 7" id="KW-0489">Methyltransferase</keyword>
<dbReference type="GO" id="GO:0005829">
    <property type="term" value="C:cytosol"/>
    <property type="evidence" value="ECO:0007669"/>
    <property type="project" value="TreeGrafter"/>
</dbReference>
<dbReference type="InterPro" id="IPR029063">
    <property type="entry name" value="SAM-dependent_MTases_sf"/>
</dbReference>
<comment type="catalytic activity">
    <reaction evidence="7">
        <text>adenosine(1518)/adenosine(1519) in 16S rRNA + 4 S-adenosyl-L-methionine = N(6)-dimethyladenosine(1518)/N(6)-dimethyladenosine(1519) in 16S rRNA + 4 S-adenosyl-L-homocysteine + 4 H(+)</text>
        <dbReference type="Rhea" id="RHEA:19609"/>
        <dbReference type="Rhea" id="RHEA-COMP:10232"/>
        <dbReference type="Rhea" id="RHEA-COMP:10233"/>
        <dbReference type="ChEBI" id="CHEBI:15378"/>
        <dbReference type="ChEBI" id="CHEBI:57856"/>
        <dbReference type="ChEBI" id="CHEBI:59789"/>
        <dbReference type="ChEBI" id="CHEBI:74411"/>
        <dbReference type="ChEBI" id="CHEBI:74493"/>
        <dbReference type="EC" id="2.1.1.182"/>
    </reaction>
</comment>
<feature type="binding site" evidence="7 8">
    <location>
        <position position="66"/>
    </location>
    <ligand>
        <name>S-adenosyl-L-methionine</name>
        <dbReference type="ChEBI" id="CHEBI:59789"/>
    </ligand>
</feature>
<dbReference type="KEGG" id="fae:FAES_0436"/>
<evidence type="ECO:0000259" key="10">
    <source>
        <dbReference type="SMART" id="SM00650"/>
    </source>
</evidence>
<organism evidence="11 12">
    <name type="scientific">Fibrella aestuarina BUZ 2</name>
    <dbReference type="NCBI Taxonomy" id="1166018"/>
    <lineage>
        <taxon>Bacteria</taxon>
        <taxon>Pseudomonadati</taxon>
        <taxon>Bacteroidota</taxon>
        <taxon>Cytophagia</taxon>
        <taxon>Cytophagales</taxon>
        <taxon>Spirosomataceae</taxon>
        <taxon>Fibrella</taxon>
    </lineage>
</organism>
<dbReference type="GO" id="GO:0003723">
    <property type="term" value="F:RNA binding"/>
    <property type="evidence" value="ECO:0007669"/>
    <property type="project" value="UniProtKB-UniRule"/>
</dbReference>
<dbReference type="InterPro" id="IPR011530">
    <property type="entry name" value="rRNA_adenine_dimethylase"/>
</dbReference>
<dbReference type="Gene3D" id="1.10.8.100">
    <property type="entry name" value="Ribosomal RNA adenine dimethylase-like, domain 2"/>
    <property type="match status" value="1"/>
</dbReference>
<evidence type="ECO:0000313" key="12">
    <source>
        <dbReference type="Proteomes" id="UP000011058"/>
    </source>
</evidence>
<evidence type="ECO:0000256" key="5">
    <source>
        <dbReference type="ARBA" id="ARBA00022691"/>
    </source>
</evidence>
<evidence type="ECO:0000256" key="2">
    <source>
        <dbReference type="ARBA" id="ARBA00022552"/>
    </source>
</evidence>
<dbReference type="PANTHER" id="PTHR11727:SF7">
    <property type="entry name" value="DIMETHYLADENOSINE TRANSFERASE-RELATED"/>
    <property type="match status" value="1"/>
</dbReference>
<comment type="subcellular location">
    <subcellularLocation>
        <location evidence="7">Cytoplasm</location>
    </subcellularLocation>
</comment>
<dbReference type="STRING" id="1166018.FAES_0436"/>
<feature type="domain" description="Ribosomal RNA adenine methylase transferase N-terminal" evidence="10">
    <location>
        <begin position="40"/>
        <end position="219"/>
    </location>
</feature>
<keyword evidence="2 7" id="KW-0698">rRNA processing</keyword>
<dbReference type="CDD" id="cd02440">
    <property type="entry name" value="AdoMet_MTases"/>
    <property type="match status" value="1"/>
</dbReference>
<evidence type="ECO:0000256" key="6">
    <source>
        <dbReference type="ARBA" id="ARBA00022884"/>
    </source>
</evidence>
<proteinExistence type="inferred from homology"/>
<dbReference type="PROSITE" id="PS51689">
    <property type="entry name" value="SAM_RNA_A_N6_MT"/>
    <property type="match status" value="1"/>
</dbReference>
<dbReference type="RefSeq" id="WP_015329548.1">
    <property type="nucleotide sequence ID" value="NC_020054.1"/>
</dbReference>
<dbReference type="eggNOG" id="COG0030">
    <property type="taxonomic scope" value="Bacteria"/>
</dbReference>
<evidence type="ECO:0000256" key="3">
    <source>
        <dbReference type="ARBA" id="ARBA00022603"/>
    </source>
</evidence>
<dbReference type="PROSITE" id="PS01131">
    <property type="entry name" value="RRNA_A_DIMETH"/>
    <property type="match status" value="1"/>
</dbReference>
<feature type="region of interest" description="Disordered" evidence="9">
    <location>
        <begin position="1"/>
        <end position="22"/>
    </location>
</feature>
<dbReference type="Pfam" id="PF00398">
    <property type="entry name" value="RrnaAD"/>
    <property type="match status" value="1"/>
</dbReference>
<dbReference type="AlphaFoldDB" id="I0K2U5"/>
<name>I0K2U5_9BACT</name>
<feature type="binding site" evidence="7 8">
    <location>
        <position position="88"/>
    </location>
    <ligand>
        <name>S-adenosyl-L-methionine</name>
        <dbReference type="ChEBI" id="CHEBI:59789"/>
    </ligand>
</feature>
<keyword evidence="5 7" id="KW-0949">S-adenosyl-L-methionine</keyword>
<evidence type="ECO:0000256" key="4">
    <source>
        <dbReference type="ARBA" id="ARBA00022679"/>
    </source>
</evidence>
<evidence type="ECO:0000256" key="9">
    <source>
        <dbReference type="SAM" id="MobiDB-lite"/>
    </source>
</evidence>
<comment type="similarity">
    <text evidence="7">Belongs to the class I-like SAM-binding methyltransferase superfamily. rRNA adenine N(6)-methyltransferase family. RsmA subfamily.</text>
</comment>
<gene>
    <name evidence="7" type="primary">rsmA</name>
    <name evidence="7" type="synonym">ksgA</name>
    <name evidence="11" type="ORF">FAES_0436</name>
</gene>
<keyword evidence="4 7" id="KW-0808">Transferase</keyword>
<feature type="binding site" evidence="7 8">
    <location>
        <position position="134"/>
    </location>
    <ligand>
        <name>S-adenosyl-L-methionine</name>
        <dbReference type="ChEBI" id="CHEBI:59789"/>
    </ligand>
</feature>
<dbReference type="InterPro" id="IPR020598">
    <property type="entry name" value="rRNA_Ade_methylase_Trfase_N"/>
</dbReference>
<keyword evidence="6 7" id="KW-0694">RNA-binding</keyword>
<dbReference type="OrthoDB" id="9814755at2"/>
<comment type="function">
    <text evidence="7">Specifically dimethylates two adjacent adenosines (A1518 and A1519) in the loop of a conserved hairpin near the 3'-end of 16S rRNA in the 30S particle. May play a critical role in biogenesis of 30S subunits.</text>
</comment>
<dbReference type="InterPro" id="IPR023165">
    <property type="entry name" value="rRNA_Ade_diMease-like_C"/>
</dbReference>
<dbReference type="HOGENOM" id="CLU_041220_0_1_10"/>
<dbReference type="InterPro" id="IPR020596">
    <property type="entry name" value="rRNA_Ade_Mease_Trfase_CS"/>
</dbReference>
<evidence type="ECO:0000256" key="8">
    <source>
        <dbReference type="PROSITE-ProRule" id="PRU01026"/>
    </source>
</evidence>
<dbReference type="SUPFAM" id="SSF53335">
    <property type="entry name" value="S-adenosyl-L-methionine-dependent methyltransferases"/>
    <property type="match status" value="1"/>
</dbReference>
<dbReference type="HAMAP" id="MF_00607">
    <property type="entry name" value="16SrRNA_methyltr_A"/>
    <property type="match status" value="1"/>
</dbReference>
<dbReference type="PATRIC" id="fig|1166018.3.peg.445"/>
<feature type="binding site" evidence="7 8">
    <location>
        <position position="35"/>
    </location>
    <ligand>
        <name>S-adenosyl-L-methionine</name>
        <dbReference type="ChEBI" id="CHEBI:59789"/>
    </ligand>
</feature>
<feature type="binding site" evidence="7 8">
    <location>
        <position position="33"/>
    </location>
    <ligand>
        <name>S-adenosyl-L-methionine</name>
        <dbReference type="ChEBI" id="CHEBI:59789"/>
    </ligand>
</feature>
<dbReference type="NCBIfam" id="TIGR00755">
    <property type="entry name" value="ksgA"/>
    <property type="match status" value="1"/>
</dbReference>
<reference evidence="11 12" key="1">
    <citation type="journal article" date="2012" name="J. Bacteriol.">
        <title>Genome Sequence of Fibrella aestuarina BUZ 2T, a Filamentous Marine Bacterium.</title>
        <authorList>
            <person name="Filippini M."/>
            <person name="Qi W."/>
            <person name="Blom J."/>
            <person name="Goesmann A."/>
            <person name="Smits T.H."/>
            <person name="Bagheri H.C."/>
        </authorList>
    </citation>
    <scope>NUCLEOTIDE SEQUENCE [LARGE SCALE GENOMIC DNA]</scope>
    <source>
        <strain evidence="12">BUZ 2T</strain>
    </source>
</reference>
<dbReference type="GO" id="GO:0052908">
    <property type="term" value="F:16S rRNA (adenine(1518)-N(6)/adenine(1519)-N(6))-dimethyltransferase activity"/>
    <property type="evidence" value="ECO:0007669"/>
    <property type="project" value="UniProtKB-EC"/>
</dbReference>
<feature type="compositionally biased region" description="Basic residues" evidence="9">
    <location>
        <begin position="1"/>
        <end position="12"/>
    </location>
</feature>
<accession>I0K2U5</accession>
<dbReference type="Proteomes" id="UP000011058">
    <property type="component" value="Chromosome"/>
</dbReference>
<evidence type="ECO:0000256" key="7">
    <source>
        <dbReference type="HAMAP-Rule" id="MF_00607"/>
    </source>
</evidence>